<dbReference type="GO" id="GO:0034587">
    <property type="term" value="P:piRNA processing"/>
    <property type="evidence" value="ECO:0007669"/>
    <property type="project" value="TreeGrafter"/>
</dbReference>
<dbReference type="Proteomes" id="UP000694560">
    <property type="component" value="Unplaced"/>
</dbReference>
<evidence type="ECO:0000313" key="2">
    <source>
        <dbReference type="Proteomes" id="UP000694560"/>
    </source>
</evidence>
<dbReference type="InterPro" id="IPR022284">
    <property type="entry name" value="GPAT/DHAPAT"/>
</dbReference>
<dbReference type="GO" id="GO:0006072">
    <property type="term" value="P:glycerol-3-phosphate metabolic process"/>
    <property type="evidence" value="ECO:0007669"/>
    <property type="project" value="TreeGrafter"/>
</dbReference>
<dbReference type="GO" id="GO:0008654">
    <property type="term" value="P:phospholipid biosynthetic process"/>
    <property type="evidence" value="ECO:0007669"/>
    <property type="project" value="TreeGrafter"/>
</dbReference>
<accession>A0A8C5TA56</accession>
<dbReference type="PANTHER" id="PTHR12563:SF15">
    <property type="entry name" value="GLYCEROL-3-PHOSPHATE ACYLTRANSFERASE 2, MITOCHONDRIAL"/>
    <property type="match status" value="1"/>
</dbReference>
<dbReference type="GO" id="GO:0006631">
    <property type="term" value="P:fatty acid metabolic process"/>
    <property type="evidence" value="ECO:0007669"/>
    <property type="project" value="TreeGrafter"/>
</dbReference>
<dbReference type="GO" id="GO:0031966">
    <property type="term" value="C:mitochondrial membrane"/>
    <property type="evidence" value="ECO:0007669"/>
    <property type="project" value="TreeGrafter"/>
</dbReference>
<dbReference type="PANTHER" id="PTHR12563">
    <property type="entry name" value="GLYCEROL-3-PHOSPHATE ACYLTRANSFERASE"/>
    <property type="match status" value="1"/>
</dbReference>
<evidence type="ECO:0000313" key="1">
    <source>
        <dbReference type="Ensembl" id="ENSMCSP00000004755.1"/>
    </source>
</evidence>
<protein>
    <recommendedName>
        <fullName evidence="3">Glycerol-3-phosphate acyltransferase 2, mitochondrial</fullName>
    </recommendedName>
</protein>
<dbReference type="GO" id="GO:0004366">
    <property type="term" value="F:glycerol-3-phosphate O-acyltransferase activity"/>
    <property type="evidence" value="ECO:0007669"/>
    <property type="project" value="TreeGrafter"/>
</dbReference>
<dbReference type="AlphaFoldDB" id="A0A8C5TA56"/>
<dbReference type="Ensembl" id="ENSMCST00000004865.1">
    <property type="protein sequence ID" value="ENSMCSP00000004755.1"/>
    <property type="gene ID" value="ENSMCSG00000003425.1"/>
</dbReference>
<dbReference type="OrthoDB" id="5962536at2759"/>
<evidence type="ECO:0008006" key="3">
    <source>
        <dbReference type="Google" id="ProtNLM"/>
    </source>
</evidence>
<reference evidence="1" key="2">
    <citation type="submission" date="2025-09" db="UniProtKB">
        <authorList>
            <consortium name="Ensembl"/>
        </authorList>
    </citation>
    <scope>IDENTIFICATION</scope>
</reference>
<proteinExistence type="predicted"/>
<dbReference type="GO" id="GO:0019432">
    <property type="term" value="P:triglyceride biosynthetic process"/>
    <property type="evidence" value="ECO:0007669"/>
    <property type="project" value="TreeGrafter"/>
</dbReference>
<organism evidence="1 2">
    <name type="scientific">Malurus cyaneus samueli</name>
    <dbReference type="NCBI Taxonomy" id="2593467"/>
    <lineage>
        <taxon>Eukaryota</taxon>
        <taxon>Metazoa</taxon>
        <taxon>Chordata</taxon>
        <taxon>Craniata</taxon>
        <taxon>Vertebrata</taxon>
        <taxon>Euteleostomi</taxon>
        <taxon>Archelosauria</taxon>
        <taxon>Archosauria</taxon>
        <taxon>Dinosauria</taxon>
        <taxon>Saurischia</taxon>
        <taxon>Theropoda</taxon>
        <taxon>Coelurosauria</taxon>
        <taxon>Aves</taxon>
        <taxon>Neognathae</taxon>
        <taxon>Neoaves</taxon>
        <taxon>Telluraves</taxon>
        <taxon>Australaves</taxon>
        <taxon>Passeriformes</taxon>
        <taxon>Meliphagoidea</taxon>
        <taxon>Maluridae</taxon>
        <taxon>Malurus</taxon>
    </lineage>
</organism>
<reference evidence="1" key="1">
    <citation type="submission" date="2025-08" db="UniProtKB">
        <authorList>
            <consortium name="Ensembl"/>
        </authorList>
    </citation>
    <scope>IDENTIFICATION</scope>
</reference>
<name>A0A8C5TA56_9PASS</name>
<keyword evidence="2" id="KW-1185">Reference proteome</keyword>
<sequence length="440" mass="47677">ACGRCEGRCGMQTWIGNSESNLEVFIPFLGKYHRLVSGRCCQTCTPRSWPWGSCLVPGSQDSGILECPRGSLDASTWMLGCSALPHSLPRVQDAASGREPGSRGDEGFWQRWKEEICRVLGEIQAPLSPLLLRWLCHWLLPKLLSRVFLSVQLHRGQLEMVLRAARTVPLVFLCSHRSWVDGPLLSFVLLSQGIGVPRVTAGACSSPLAFPAGITSSLPQSSIPCRNHAPLSLTAPFSEGITLLSPLQLHSQQESSSVPQVVLLPRLMRDFSELLEQLLLRGQAVGFSGQLRALVGHSLRQLQLSPGSPRAALGAPEPLARALLGRLVLPILGPPSSLGRIVLSRDELLRKILELLQLLPPTLLGLQVGTRGWPVILHPAGAPGGDTGGLSPFSCAPSPASPLTVTAWESWTSSSLGGCWRRRRWVTFRDLSWGTGTGWL</sequence>